<keyword evidence="3 11" id="KW-0813">Transport</keyword>
<keyword evidence="10 11" id="KW-0998">Cell outer membrane</keyword>
<evidence type="ECO:0000256" key="6">
    <source>
        <dbReference type="ARBA" id="ARBA00022729"/>
    </source>
</evidence>
<comment type="similarity">
    <text evidence="2 11 12">Belongs to the TonB-dependent receptor family.</text>
</comment>
<sequence length="757" mass="80707">MAASLPSLRLLPALIALACIAPARAATSDASPLETAPTATSPGTVVVTGQRVDQSGSATLLDAEALRRQGANDMQNMARYAPLVSVPGAASGSGNIWDGAGNTGFNVRGVEGNRVSLDLDGIELPDAAPKPDASTVNSFGVGRDYFDPETFRSVSIASGTSTAGPGAQGLGGAVSFVTKSPDDYVSAQRPRYAEYKFGLDRSNDMRMHALTGAAQHGVLRALAIAVHREGSQMDSQGSAPVNPDDWDSDALLAKLAWSPRAGHDFTATLDGFRARHERAYDNKQGASYPDGARQHSTTRRDRASIDHAYTGGTPWFSRLESRLYFQDAEIADLTHARYVTGGQPTLRDIATSYQTRSVGFASNAGKSIGAHSLDYGFSIEHTETRRPWVENRTIVATGARQVTVKNRMADMDTLKAGAFVRGVLRLSNTFSAVPGLRATWREMKPDSTAGYAVSIPNAARELGKETDSYATPSLTLNAQLNRDMLAYAQYSRGTRLPTSAERTGTYDSFSYSGAGNGYAVLGNPDLARETSNAFEIGLKGHAARGLKLHAALFQTRYRNFIEYAAQPADPVNYPTITFGLYRPENVGDARIWGGEATLEAELGAWNNALRGARLLLASGVQRSKAHNTASGKEGPLASTLPRKSSFIAAWDDPLGRGGASLAAVYVAAKQAEPDVISGVTTARFAVPSSTVLDLTAYWNINRRAALTAGIYNLADRKYWDYASSRGLPAGTSAAALADIERQARPGRYAALSLKISY</sequence>
<name>A0ABT2AR06_9BURK</name>
<dbReference type="Proteomes" id="UP001206572">
    <property type="component" value="Unassembled WGS sequence"/>
</dbReference>
<evidence type="ECO:0000256" key="11">
    <source>
        <dbReference type="PROSITE-ProRule" id="PRU01360"/>
    </source>
</evidence>
<evidence type="ECO:0000313" key="18">
    <source>
        <dbReference type="Proteomes" id="UP001206572"/>
    </source>
</evidence>
<feature type="domain" description="TonB-dependent receptor-like beta-barrel" evidence="15">
    <location>
        <begin position="260"/>
        <end position="713"/>
    </location>
</feature>
<feature type="signal peptide" evidence="14">
    <location>
        <begin position="1"/>
        <end position="25"/>
    </location>
</feature>
<proteinExistence type="inferred from homology"/>
<keyword evidence="7 12" id="KW-0798">TonB box</keyword>
<gene>
    <name evidence="17" type="ORF">NX780_20240</name>
</gene>
<dbReference type="Pfam" id="PF07715">
    <property type="entry name" value="Plug"/>
    <property type="match status" value="1"/>
</dbReference>
<dbReference type="RefSeq" id="WP_258829684.1">
    <property type="nucleotide sequence ID" value="NZ_JANUHA010000017.1"/>
</dbReference>
<evidence type="ECO:0000256" key="14">
    <source>
        <dbReference type="SAM" id="SignalP"/>
    </source>
</evidence>
<dbReference type="EMBL" id="JANUHA010000017">
    <property type="protein sequence ID" value="MCS0598676.1"/>
    <property type="molecule type" value="Genomic_DNA"/>
</dbReference>
<dbReference type="PANTHER" id="PTHR30069">
    <property type="entry name" value="TONB-DEPENDENT OUTER MEMBRANE RECEPTOR"/>
    <property type="match status" value="1"/>
</dbReference>
<accession>A0ABT2AR06</accession>
<dbReference type="InterPro" id="IPR000531">
    <property type="entry name" value="Beta-barrel_TonB"/>
</dbReference>
<organism evidence="17 18">
    <name type="scientific">Massilia agri</name>
    <dbReference type="NCBI Taxonomy" id="1886785"/>
    <lineage>
        <taxon>Bacteria</taxon>
        <taxon>Pseudomonadati</taxon>
        <taxon>Pseudomonadota</taxon>
        <taxon>Betaproteobacteria</taxon>
        <taxon>Burkholderiales</taxon>
        <taxon>Oxalobacteraceae</taxon>
        <taxon>Telluria group</taxon>
        <taxon>Massilia</taxon>
    </lineage>
</organism>
<comment type="subcellular location">
    <subcellularLocation>
        <location evidence="1 11">Cell outer membrane</location>
        <topology evidence="1 11">Multi-pass membrane protein</topology>
    </subcellularLocation>
</comment>
<dbReference type="InterPro" id="IPR037066">
    <property type="entry name" value="Plug_dom_sf"/>
</dbReference>
<feature type="region of interest" description="Disordered" evidence="13">
    <location>
        <begin position="282"/>
        <end position="302"/>
    </location>
</feature>
<dbReference type="InterPro" id="IPR036942">
    <property type="entry name" value="Beta-barrel_TonB_sf"/>
</dbReference>
<keyword evidence="9 17" id="KW-0675">Receptor</keyword>
<evidence type="ECO:0000256" key="7">
    <source>
        <dbReference type="ARBA" id="ARBA00023077"/>
    </source>
</evidence>
<evidence type="ECO:0000256" key="1">
    <source>
        <dbReference type="ARBA" id="ARBA00004571"/>
    </source>
</evidence>
<dbReference type="Pfam" id="PF00593">
    <property type="entry name" value="TonB_dep_Rec_b-barrel"/>
    <property type="match status" value="1"/>
</dbReference>
<comment type="caution">
    <text evidence="17">The sequence shown here is derived from an EMBL/GenBank/DDBJ whole genome shotgun (WGS) entry which is preliminary data.</text>
</comment>
<evidence type="ECO:0000256" key="13">
    <source>
        <dbReference type="SAM" id="MobiDB-lite"/>
    </source>
</evidence>
<dbReference type="Gene3D" id="2.170.130.10">
    <property type="entry name" value="TonB-dependent receptor, plug domain"/>
    <property type="match status" value="1"/>
</dbReference>
<evidence type="ECO:0000256" key="3">
    <source>
        <dbReference type="ARBA" id="ARBA00022448"/>
    </source>
</evidence>
<dbReference type="InterPro" id="IPR012910">
    <property type="entry name" value="Plug_dom"/>
</dbReference>
<evidence type="ECO:0000256" key="10">
    <source>
        <dbReference type="ARBA" id="ARBA00023237"/>
    </source>
</evidence>
<dbReference type="Gene3D" id="2.40.170.20">
    <property type="entry name" value="TonB-dependent receptor, beta-barrel domain"/>
    <property type="match status" value="1"/>
</dbReference>
<feature type="chain" id="PRO_5045524300" evidence="14">
    <location>
        <begin position="26"/>
        <end position="757"/>
    </location>
</feature>
<dbReference type="SUPFAM" id="SSF56935">
    <property type="entry name" value="Porins"/>
    <property type="match status" value="1"/>
</dbReference>
<protein>
    <submittedName>
        <fullName evidence="17">TonB-dependent receptor</fullName>
    </submittedName>
</protein>
<feature type="domain" description="TonB-dependent receptor plug" evidence="16">
    <location>
        <begin position="53"/>
        <end position="173"/>
    </location>
</feature>
<keyword evidence="5 11" id="KW-0812">Transmembrane</keyword>
<evidence type="ECO:0000259" key="15">
    <source>
        <dbReference type="Pfam" id="PF00593"/>
    </source>
</evidence>
<evidence type="ECO:0000313" key="17">
    <source>
        <dbReference type="EMBL" id="MCS0598676.1"/>
    </source>
</evidence>
<keyword evidence="6 14" id="KW-0732">Signal</keyword>
<evidence type="ECO:0000256" key="8">
    <source>
        <dbReference type="ARBA" id="ARBA00023136"/>
    </source>
</evidence>
<keyword evidence="18" id="KW-1185">Reference proteome</keyword>
<reference evidence="17 18" key="1">
    <citation type="submission" date="2022-08" db="EMBL/GenBank/DDBJ databases">
        <title>Reclassification of Massilia species as members of the genera Telluria, Duganella, Pseudoduganella, Mokoshia gen. nov. and Zemynaea gen. nov. using orthogonal and non-orthogonal genome-based approaches.</title>
        <authorList>
            <person name="Bowman J.P."/>
        </authorList>
    </citation>
    <scope>NUCLEOTIDE SEQUENCE [LARGE SCALE GENOMIC DNA]</scope>
    <source>
        <strain evidence="17 18">JCM 31661</strain>
    </source>
</reference>
<dbReference type="PANTHER" id="PTHR30069:SF29">
    <property type="entry name" value="HEMOGLOBIN AND HEMOGLOBIN-HAPTOGLOBIN-BINDING PROTEIN 1-RELATED"/>
    <property type="match status" value="1"/>
</dbReference>
<dbReference type="CDD" id="cd01347">
    <property type="entry name" value="ligand_gated_channel"/>
    <property type="match status" value="1"/>
</dbReference>
<evidence type="ECO:0000256" key="9">
    <source>
        <dbReference type="ARBA" id="ARBA00023170"/>
    </source>
</evidence>
<keyword evidence="8 11" id="KW-0472">Membrane</keyword>
<evidence type="ECO:0000256" key="2">
    <source>
        <dbReference type="ARBA" id="ARBA00009810"/>
    </source>
</evidence>
<evidence type="ECO:0000256" key="5">
    <source>
        <dbReference type="ARBA" id="ARBA00022692"/>
    </source>
</evidence>
<evidence type="ECO:0000256" key="12">
    <source>
        <dbReference type="RuleBase" id="RU003357"/>
    </source>
</evidence>
<dbReference type="PROSITE" id="PS52016">
    <property type="entry name" value="TONB_DEPENDENT_REC_3"/>
    <property type="match status" value="1"/>
</dbReference>
<evidence type="ECO:0000256" key="4">
    <source>
        <dbReference type="ARBA" id="ARBA00022452"/>
    </source>
</evidence>
<dbReference type="InterPro" id="IPR039426">
    <property type="entry name" value="TonB-dep_rcpt-like"/>
</dbReference>
<evidence type="ECO:0000259" key="16">
    <source>
        <dbReference type="Pfam" id="PF07715"/>
    </source>
</evidence>
<keyword evidence="4 11" id="KW-1134">Transmembrane beta strand</keyword>